<keyword evidence="2" id="KW-1185">Reference proteome</keyword>
<dbReference type="Proteomes" id="UP000886653">
    <property type="component" value="Unassembled WGS sequence"/>
</dbReference>
<protein>
    <submittedName>
        <fullName evidence="1">Uncharacterized protein</fullName>
    </submittedName>
</protein>
<gene>
    <name evidence="1" type="ORF">CROQUDRAFT_107877</name>
</gene>
<reference evidence="1" key="1">
    <citation type="submission" date="2013-11" db="EMBL/GenBank/DDBJ databases">
        <title>Genome sequence of the fusiform rust pathogen reveals effectors for host alternation and coevolution with pine.</title>
        <authorList>
            <consortium name="DOE Joint Genome Institute"/>
            <person name="Smith K."/>
            <person name="Pendleton A."/>
            <person name="Kubisiak T."/>
            <person name="Anderson C."/>
            <person name="Salamov A."/>
            <person name="Aerts A."/>
            <person name="Riley R."/>
            <person name="Clum A."/>
            <person name="Lindquist E."/>
            <person name="Ence D."/>
            <person name="Campbell M."/>
            <person name="Kronenberg Z."/>
            <person name="Feau N."/>
            <person name="Dhillon B."/>
            <person name="Hamelin R."/>
            <person name="Burleigh J."/>
            <person name="Smith J."/>
            <person name="Yandell M."/>
            <person name="Nelson C."/>
            <person name="Grigoriev I."/>
            <person name="Davis J."/>
        </authorList>
    </citation>
    <scope>NUCLEOTIDE SEQUENCE</scope>
    <source>
        <strain evidence="1">G11</strain>
    </source>
</reference>
<dbReference type="AlphaFoldDB" id="A0A9P6TB66"/>
<dbReference type="EMBL" id="MU167278">
    <property type="protein sequence ID" value="KAG0145359.1"/>
    <property type="molecule type" value="Genomic_DNA"/>
</dbReference>
<accession>A0A9P6TB66</accession>
<proteinExistence type="predicted"/>
<evidence type="ECO:0000313" key="2">
    <source>
        <dbReference type="Proteomes" id="UP000886653"/>
    </source>
</evidence>
<organism evidence="1 2">
    <name type="scientific">Cronartium quercuum f. sp. fusiforme G11</name>
    <dbReference type="NCBI Taxonomy" id="708437"/>
    <lineage>
        <taxon>Eukaryota</taxon>
        <taxon>Fungi</taxon>
        <taxon>Dikarya</taxon>
        <taxon>Basidiomycota</taxon>
        <taxon>Pucciniomycotina</taxon>
        <taxon>Pucciniomycetes</taxon>
        <taxon>Pucciniales</taxon>
        <taxon>Coleosporiaceae</taxon>
        <taxon>Cronartium</taxon>
    </lineage>
</organism>
<comment type="caution">
    <text evidence="1">The sequence shown here is derived from an EMBL/GenBank/DDBJ whole genome shotgun (WGS) entry which is preliminary data.</text>
</comment>
<sequence>MRSLRLVIGGVRVHWFSRSNPRRFNHRLLKHECFLRSLGLFNQEPRIGANRGRGVEAFYSSHCLIGMSALLERIYCQRNPSLTIIRTRGFHFDRVSDELVRIQYIQRRDRPVDSALLALVVREGTNTEISPICS</sequence>
<evidence type="ECO:0000313" key="1">
    <source>
        <dbReference type="EMBL" id="KAG0145359.1"/>
    </source>
</evidence>
<name>A0A9P6TB66_9BASI</name>